<feature type="domain" description="Dynamin N-terminal" evidence="1">
    <location>
        <begin position="2"/>
        <end position="131"/>
    </location>
</feature>
<name>A0ABQ9FDE9_TEGGR</name>
<sequence>MLKTEILPTSLLRCTSVICRLRNSGKKMVAIYDKDDVEVETFPVENVNELRQRIKECTCLSDDVSYNQLKYKYVDIHWPIQFLPENVTLVDTPGIADSADMTATVFEYLQHAIAYIYVVNSANAGGVQKDRLLSIIKQQQKLKNEGKLQMFHPELAVFLCNKWEQVPKHEDEIENRLRKNGLPKSEEFQTFLIFLQTMIPATLKGKMMIHTIQGLLVMLELCSYSGD</sequence>
<dbReference type="Gene3D" id="3.40.50.300">
    <property type="entry name" value="P-loop containing nucleotide triphosphate hydrolases"/>
    <property type="match status" value="1"/>
</dbReference>
<reference evidence="2 3" key="1">
    <citation type="submission" date="2022-12" db="EMBL/GenBank/DDBJ databases">
        <title>Chromosome-level genome of Tegillarca granosa.</title>
        <authorList>
            <person name="Kim J."/>
        </authorList>
    </citation>
    <scope>NUCLEOTIDE SEQUENCE [LARGE SCALE GENOMIC DNA]</scope>
    <source>
        <strain evidence="2">Teg-2019</strain>
        <tissue evidence="2">Adductor muscle</tissue>
    </source>
</reference>
<proteinExistence type="predicted"/>
<gene>
    <name evidence="2" type="ORF">KUTeg_008448</name>
</gene>
<dbReference type="Pfam" id="PF00350">
    <property type="entry name" value="Dynamin_N"/>
    <property type="match status" value="1"/>
</dbReference>
<dbReference type="EMBL" id="JARBDR010000342">
    <property type="protein sequence ID" value="KAJ8313887.1"/>
    <property type="molecule type" value="Genomic_DNA"/>
</dbReference>
<dbReference type="InterPro" id="IPR045063">
    <property type="entry name" value="Dynamin_N"/>
</dbReference>
<comment type="caution">
    <text evidence="2">The sequence shown here is derived from an EMBL/GenBank/DDBJ whole genome shotgun (WGS) entry which is preliminary data.</text>
</comment>
<dbReference type="PANTHER" id="PTHR26392">
    <property type="entry name" value="MITOGEN-ACTIVATED PROTEIN KINASE KINASE KINASE 7-RELATED"/>
    <property type="match status" value="1"/>
</dbReference>
<dbReference type="InterPro" id="IPR027417">
    <property type="entry name" value="P-loop_NTPase"/>
</dbReference>
<keyword evidence="3" id="KW-1185">Reference proteome</keyword>
<evidence type="ECO:0000313" key="2">
    <source>
        <dbReference type="EMBL" id="KAJ8313887.1"/>
    </source>
</evidence>
<accession>A0ABQ9FDE9</accession>
<dbReference type="PANTHER" id="PTHR26392:SF92">
    <property type="entry name" value="PROTEIN KINASE DOMAIN-CONTAINING PROTEIN"/>
    <property type="match status" value="1"/>
</dbReference>
<organism evidence="2 3">
    <name type="scientific">Tegillarca granosa</name>
    <name type="common">Malaysian cockle</name>
    <name type="synonym">Anadara granosa</name>
    <dbReference type="NCBI Taxonomy" id="220873"/>
    <lineage>
        <taxon>Eukaryota</taxon>
        <taxon>Metazoa</taxon>
        <taxon>Spiralia</taxon>
        <taxon>Lophotrochozoa</taxon>
        <taxon>Mollusca</taxon>
        <taxon>Bivalvia</taxon>
        <taxon>Autobranchia</taxon>
        <taxon>Pteriomorphia</taxon>
        <taxon>Arcoida</taxon>
        <taxon>Arcoidea</taxon>
        <taxon>Arcidae</taxon>
        <taxon>Tegillarca</taxon>
    </lineage>
</organism>
<evidence type="ECO:0000313" key="3">
    <source>
        <dbReference type="Proteomes" id="UP001217089"/>
    </source>
</evidence>
<protein>
    <recommendedName>
        <fullName evidence="1">Dynamin N-terminal domain-containing protein</fullName>
    </recommendedName>
</protein>
<evidence type="ECO:0000259" key="1">
    <source>
        <dbReference type="Pfam" id="PF00350"/>
    </source>
</evidence>
<dbReference type="Proteomes" id="UP001217089">
    <property type="component" value="Unassembled WGS sequence"/>
</dbReference>
<dbReference type="SUPFAM" id="SSF52540">
    <property type="entry name" value="P-loop containing nucleoside triphosphate hydrolases"/>
    <property type="match status" value="1"/>
</dbReference>